<evidence type="ECO:0000259" key="1">
    <source>
        <dbReference type="Pfam" id="PF00535"/>
    </source>
</evidence>
<feature type="domain" description="Glycosyltransferase 2-like" evidence="1">
    <location>
        <begin position="5"/>
        <end position="165"/>
    </location>
</feature>
<gene>
    <name evidence="2" type="ORF">JL102_02465</name>
</gene>
<dbReference type="EMBL" id="JAESIY010000001">
    <property type="protein sequence ID" value="MBL3654980.1"/>
    <property type="molecule type" value="Genomic_DNA"/>
</dbReference>
<dbReference type="Gene3D" id="3.90.550.10">
    <property type="entry name" value="Spore Coat Polysaccharide Biosynthesis Protein SpsA, Chain A"/>
    <property type="match status" value="1"/>
</dbReference>
<protein>
    <submittedName>
        <fullName evidence="2">Glycosyltransferase family 2 protein</fullName>
    </submittedName>
</protein>
<sequence length="331" mass="38434">MTSLTVIMAAYNAERYVSAAIDSILNQTYTDFELIIADDGSNDKTRKIIDSYTDPRIVISHNQFNRGKVATVNSLIEKARGQYLTIHDADDISRLDRFELQIAALVDDCQVDMVGSNYISFMSNRLMSTSNLPLDSEMISSFLEDRKPALHGPTTILRMKVLDKVGPLYRNFTHGEDIDFNLRFIGYFKAKNLCDPLYYYRMNKTSLTKSIRYFNNERVINSDLIYKLHGIRLRTPNINDLEKLEDVKLELLQKTIKDPSYPFRFGANYLYHQGLNLNSWLLSVKSITNNPLDFKNYVCFMEISFLTIKSEIRNLISRKKRFLNIHEINKK</sequence>
<dbReference type="Pfam" id="PF00535">
    <property type="entry name" value="Glycos_transf_2"/>
    <property type="match status" value="1"/>
</dbReference>
<accession>A0A937F3E5</accession>
<dbReference type="PANTHER" id="PTHR22916:SF3">
    <property type="entry name" value="UDP-GLCNAC:BETAGAL BETA-1,3-N-ACETYLGLUCOSAMINYLTRANSFERASE-LIKE PROTEIN 1"/>
    <property type="match status" value="1"/>
</dbReference>
<dbReference type="SUPFAM" id="SSF53448">
    <property type="entry name" value="Nucleotide-diphospho-sugar transferases"/>
    <property type="match status" value="1"/>
</dbReference>
<dbReference type="GO" id="GO:0016758">
    <property type="term" value="F:hexosyltransferase activity"/>
    <property type="evidence" value="ECO:0007669"/>
    <property type="project" value="UniProtKB-ARBA"/>
</dbReference>
<dbReference type="Proteomes" id="UP000659388">
    <property type="component" value="Unassembled WGS sequence"/>
</dbReference>
<dbReference type="AlphaFoldDB" id="A0A937F3E5"/>
<evidence type="ECO:0000313" key="2">
    <source>
        <dbReference type="EMBL" id="MBL3654980.1"/>
    </source>
</evidence>
<dbReference type="CDD" id="cd00761">
    <property type="entry name" value="Glyco_tranf_GTA_type"/>
    <property type="match status" value="1"/>
</dbReference>
<reference evidence="2" key="1">
    <citation type="submission" date="2021-01" db="EMBL/GenBank/DDBJ databases">
        <title>Fulvivirga kasyanovii gen. nov., sp nov., a novel member of the phylum Bacteroidetes isolated from seawater in a mussel farm.</title>
        <authorList>
            <person name="Zhao L.-H."/>
            <person name="Wang Z.-J."/>
        </authorList>
    </citation>
    <scope>NUCLEOTIDE SEQUENCE</scope>
    <source>
        <strain evidence="2">2943</strain>
    </source>
</reference>
<dbReference type="InterPro" id="IPR029044">
    <property type="entry name" value="Nucleotide-diphossugar_trans"/>
</dbReference>
<organism evidence="2 3">
    <name type="scientific">Fulvivirga sediminis</name>
    <dbReference type="NCBI Taxonomy" id="2803949"/>
    <lineage>
        <taxon>Bacteria</taxon>
        <taxon>Pseudomonadati</taxon>
        <taxon>Bacteroidota</taxon>
        <taxon>Cytophagia</taxon>
        <taxon>Cytophagales</taxon>
        <taxon>Fulvivirgaceae</taxon>
        <taxon>Fulvivirga</taxon>
    </lineage>
</organism>
<proteinExistence type="predicted"/>
<dbReference type="InterPro" id="IPR001173">
    <property type="entry name" value="Glyco_trans_2-like"/>
</dbReference>
<dbReference type="PANTHER" id="PTHR22916">
    <property type="entry name" value="GLYCOSYLTRANSFERASE"/>
    <property type="match status" value="1"/>
</dbReference>
<keyword evidence="3" id="KW-1185">Reference proteome</keyword>
<name>A0A937F3E5_9BACT</name>
<evidence type="ECO:0000313" key="3">
    <source>
        <dbReference type="Proteomes" id="UP000659388"/>
    </source>
</evidence>
<comment type="caution">
    <text evidence="2">The sequence shown here is derived from an EMBL/GenBank/DDBJ whole genome shotgun (WGS) entry which is preliminary data.</text>
</comment>